<evidence type="ECO:0000313" key="1">
    <source>
        <dbReference type="EMBL" id="GBN38020.1"/>
    </source>
</evidence>
<comment type="caution">
    <text evidence="1">The sequence shown here is derived from an EMBL/GenBank/DDBJ whole genome shotgun (WGS) entry which is preliminary data.</text>
</comment>
<gene>
    <name evidence="1" type="ORF">AVEN_231182_1</name>
</gene>
<dbReference type="EMBL" id="BGPR01009105">
    <property type="protein sequence ID" value="GBN38020.1"/>
    <property type="molecule type" value="Genomic_DNA"/>
</dbReference>
<keyword evidence="2" id="KW-1185">Reference proteome</keyword>
<name>A0A4Y2NHH4_ARAVE</name>
<accession>A0A4Y2NHH4</accession>
<dbReference type="Proteomes" id="UP000499080">
    <property type="component" value="Unassembled WGS sequence"/>
</dbReference>
<reference evidence="1 2" key="1">
    <citation type="journal article" date="2019" name="Sci. Rep.">
        <title>Orb-weaving spider Araneus ventricosus genome elucidates the spidroin gene catalogue.</title>
        <authorList>
            <person name="Kono N."/>
            <person name="Nakamura H."/>
            <person name="Ohtoshi R."/>
            <person name="Moran D.A.P."/>
            <person name="Shinohara A."/>
            <person name="Yoshida Y."/>
            <person name="Fujiwara M."/>
            <person name="Mori M."/>
            <person name="Tomita M."/>
            <person name="Arakawa K."/>
        </authorList>
    </citation>
    <scope>NUCLEOTIDE SEQUENCE [LARGE SCALE GENOMIC DNA]</scope>
</reference>
<dbReference type="AlphaFoldDB" id="A0A4Y2NHH4"/>
<protein>
    <submittedName>
        <fullName evidence="1">Uncharacterized protein</fullName>
    </submittedName>
</protein>
<proteinExistence type="predicted"/>
<evidence type="ECO:0000313" key="2">
    <source>
        <dbReference type="Proteomes" id="UP000499080"/>
    </source>
</evidence>
<organism evidence="1 2">
    <name type="scientific">Araneus ventricosus</name>
    <name type="common">Orbweaver spider</name>
    <name type="synonym">Epeira ventricosa</name>
    <dbReference type="NCBI Taxonomy" id="182803"/>
    <lineage>
        <taxon>Eukaryota</taxon>
        <taxon>Metazoa</taxon>
        <taxon>Ecdysozoa</taxon>
        <taxon>Arthropoda</taxon>
        <taxon>Chelicerata</taxon>
        <taxon>Arachnida</taxon>
        <taxon>Araneae</taxon>
        <taxon>Araneomorphae</taxon>
        <taxon>Entelegynae</taxon>
        <taxon>Araneoidea</taxon>
        <taxon>Araneidae</taxon>
        <taxon>Araneus</taxon>
    </lineage>
</organism>
<sequence length="102" mass="10972">MIVLQTWKVASQQCESYGWEESFTGIGMGWLAAATSGSQTLATKLATILATLATKLATILATLATKLATILATLATKLATILATLVTKYEISKVLESFRYFH</sequence>